<dbReference type="RefSeq" id="WP_224191327.1">
    <property type="nucleotide sequence ID" value="NZ_JAIRAU010000007.1"/>
</dbReference>
<name>A0ABS7TMU8_9BACT</name>
<dbReference type="EMBL" id="JAIRAU010000007">
    <property type="protein sequence ID" value="MBZ5709549.1"/>
    <property type="molecule type" value="Genomic_DNA"/>
</dbReference>
<reference evidence="2" key="1">
    <citation type="submission" date="2021-08" db="EMBL/GenBank/DDBJ databases">
        <authorList>
            <person name="Stevens D.C."/>
        </authorList>
    </citation>
    <scope>NUCLEOTIDE SEQUENCE</scope>
    <source>
        <strain evidence="2">DSM 53165</strain>
    </source>
</reference>
<feature type="signal peptide" evidence="1">
    <location>
        <begin position="1"/>
        <end position="22"/>
    </location>
</feature>
<sequence length="431" mass="46524">MRPSIKLLVALNFSFAAGSAACDELAADELADLSDEPVSFRDGECDDPPYCLKNSPYVGDYQFSNIRTREDFAAPDPSVNSADESRWLFGTLQRENGAWMAFDFLAPDAEGRLSAYSYDLDTRVAIDEALQAFFILRIKHTDTNPPTYESVPMWLRPHSVAPSPSASTFDVWTYTIAAMTAPPTTDYPSAGVPADLPPTAGPNPWNGTYYSICPSSPQETGKALVLQHVVLNSDGPAAWLEDGVASGSYDLKTPSTSVIACQGHAFSKPQEFLAITPNSDADPGEPGERSYGLAGYNAAANAYRAYYDGAPRTVLGTPVNFKDLAHDPPWFDQTTSAHLPPHPGWPVIGHYEFVLESVYDDVDANGDVLGANCYYTDSRAPNGAHRLYNPPGTNPNLPGWSSMPSCGATESSWQSFGPIGAFVAKLIVNIL</sequence>
<proteinExistence type="predicted"/>
<keyword evidence="1" id="KW-0732">Signal</keyword>
<comment type="caution">
    <text evidence="2">The sequence shown here is derived from an EMBL/GenBank/DDBJ whole genome shotgun (WGS) entry which is preliminary data.</text>
</comment>
<accession>A0ABS7TMU8</accession>
<evidence type="ECO:0000256" key="1">
    <source>
        <dbReference type="SAM" id="SignalP"/>
    </source>
</evidence>
<dbReference type="Proteomes" id="UP001139031">
    <property type="component" value="Unassembled WGS sequence"/>
</dbReference>
<gene>
    <name evidence="2" type="ORF">K7C98_09780</name>
</gene>
<dbReference type="PROSITE" id="PS51257">
    <property type="entry name" value="PROKAR_LIPOPROTEIN"/>
    <property type="match status" value="1"/>
</dbReference>
<evidence type="ECO:0000313" key="3">
    <source>
        <dbReference type="Proteomes" id="UP001139031"/>
    </source>
</evidence>
<keyword evidence="3" id="KW-1185">Reference proteome</keyword>
<feature type="chain" id="PRO_5046347997" evidence="1">
    <location>
        <begin position="23"/>
        <end position="431"/>
    </location>
</feature>
<evidence type="ECO:0000313" key="2">
    <source>
        <dbReference type="EMBL" id="MBZ5709549.1"/>
    </source>
</evidence>
<protein>
    <submittedName>
        <fullName evidence="2">Uncharacterized protein</fullName>
    </submittedName>
</protein>
<organism evidence="2 3">
    <name type="scientific">Nannocystis pusilla</name>
    <dbReference type="NCBI Taxonomy" id="889268"/>
    <lineage>
        <taxon>Bacteria</taxon>
        <taxon>Pseudomonadati</taxon>
        <taxon>Myxococcota</taxon>
        <taxon>Polyangia</taxon>
        <taxon>Nannocystales</taxon>
        <taxon>Nannocystaceae</taxon>
        <taxon>Nannocystis</taxon>
    </lineage>
</organism>